<evidence type="ECO:0000313" key="4">
    <source>
        <dbReference type="Proteomes" id="UP000011715"/>
    </source>
</evidence>
<dbReference type="PANTHER" id="PTHR37577:SF1">
    <property type="entry name" value="INTEGRAL MEMBRANE PROTEIN"/>
    <property type="match status" value="1"/>
</dbReference>
<dbReference type="VEuPathDB" id="FungiDB:MAPG_09687"/>
<dbReference type="InterPro" id="IPR053018">
    <property type="entry name" value="Elsinochrome_Biosynth-Asso"/>
</dbReference>
<dbReference type="PANTHER" id="PTHR37577">
    <property type="entry name" value="INTEGRAL MEMBRANE PROTEIN"/>
    <property type="match status" value="1"/>
</dbReference>
<reference evidence="3" key="4">
    <citation type="journal article" date="2015" name="G3 (Bethesda)">
        <title>Genome sequences of three phytopathogenic species of the Magnaporthaceae family of fungi.</title>
        <authorList>
            <person name="Okagaki L.H."/>
            <person name="Nunes C.C."/>
            <person name="Sailsbery J."/>
            <person name="Clay B."/>
            <person name="Brown D."/>
            <person name="John T."/>
            <person name="Oh Y."/>
            <person name="Young N."/>
            <person name="Fitzgerald M."/>
            <person name="Haas B.J."/>
            <person name="Zeng Q."/>
            <person name="Young S."/>
            <person name="Adiconis X."/>
            <person name="Fan L."/>
            <person name="Levin J.Z."/>
            <person name="Mitchell T.K."/>
            <person name="Okubara P.A."/>
            <person name="Farman M.L."/>
            <person name="Kohn L.M."/>
            <person name="Birren B."/>
            <person name="Ma L.-J."/>
            <person name="Dean R.A."/>
        </authorList>
    </citation>
    <scope>NUCLEOTIDE SEQUENCE</scope>
    <source>
        <strain evidence="3">ATCC 64411 / 73-15</strain>
    </source>
</reference>
<organism evidence="3 4">
    <name type="scientific">Magnaporthiopsis poae (strain ATCC 64411 / 73-15)</name>
    <name type="common">Kentucky bluegrass fungus</name>
    <name type="synonym">Magnaporthe poae</name>
    <dbReference type="NCBI Taxonomy" id="644358"/>
    <lineage>
        <taxon>Eukaryota</taxon>
        <taxon>Fungi</taxon>
        <taxon>Dikarya</taxon>
        <taxon>Ascomycota</taxon>
        <taxon>Pezizomycotina</taxon>
        <taxon>Sordariomycetes</taxon>
        <taxon>Sordariomycetidae</taxon>
        <taxon>Magnaporthales</taxon>
        <taxon>Magnaporthaceae</taxon>
        <taxon>Magnaporthiopsis</taxon>
    </lineage>
</organism>
<dbReference type="Proteomes" id="UP000011715">
    <property type="component" value="Unassembled WGS sequence"/>
</dbReference>
<sequence>MKGNPDIAGLGVISAFVVMCSLGVICSGLLLGYRLRRAWDRFQWRYLLFRPDGEQRPGDEERLTGEERTPEILSPFKCLACLFTGSHVLDELNGLNPRPEKAWAQILQHTLAALADTQFVMAFGVGIAAYTKCDISVYHAHISLLLMWLSMITATQTLGPIRIHERPLQHRVALAARLGTVMPARCTNWWYAQEYHNEADGIRGLEFDWGDLWQRTDVILHATLGLQSLEASVVFCPMLGRVLNPAKNEKTKGLVQGQFGKMSGYVFGIPGTPSPSWAWTADPSARFAFALFVWLPLLLIKLFLSPFVCWCWDLVYLIKQADIVFKSRKLAQPYFEKPGEEDEFGFGQIVALAMLLAIPLTVLDGWQATVTGERRPNGTAEASSTTSFQGIPPIRSSSPLSLGIKLWLSRLQAPLVGVGGIMGAQADVAGFEGRWKGITTDVDTMVSGLIRQVEGDYK</sequence>
<dbReference type="EMBL" id="ADBL01002478">
    <property type="status" value="NOT_ANNOTATED_CDS"/>
    <property type="molecule type" value="Genomic_DNA"/>
</dbReference>
<reference evidence="3" key="5">
    <citation type="submission" date="2015-06" db="UniProtKB">
        <authorList>
            <consortium name="EnsemblFungi"/>
        </authorList>
    </citation>
    <scope>IDENTIFICATION</scope>
    <source>
        <strain evidence="3">ATCC 64411</strain>
    </source>
</reference>
<reference evidence="2" key="3">
    <citation type="submission" date="2011-03" db="EMBL/GenBank/DDBJ databases">
        <title>Annotation of Magnaporthe poae ATCC 64411.</title>
        <authorList>
            <person name="Ma L.-J."/>
            <person name="Dead R."/>
            <person name="Young S.K."/>
            <person name="Zeng Q."/>
            <person name="Gargeya S."/>
            <person name="Fitzgerald M."/>
            <person name="Haas B."/>
            <person name="Abouelleil A."/>
            <person name="Alvarado L."/>
            <person name="Arachchi H.M."/>
            <person name="Berlin A."/>
            <person name="Brown A."/>
            <person name="Chapman S.B."/>
            <person name="Chen Z."/>
            <person name="Dunbar C."/>
            <person name="Freedman E."/>
            <person name="Gearin G."/>
            <person name="Gellesch M."/>
            <person name="Goldberg J."/>
            <person name="Griggs A."/>
            <person name="Gujja S."/>
            <person name="Heiman D."/>
            <person name="Howarth C."/>
            <person name="Larson L."/>
            <person name="Lui A."/>
            <person name="MacDonald P.J.P."/>
            <person name="Mehta T."/>
            <person name="Montmayeur A."/>
            <person name="Murphy C."/>
            <person name="Neiman D."/>
            <person name="Pearson M."/>
            <person name="Priest M."/>
            <person name="Roberts A."/>
            <person name="Saif S."/>
            <person name="Shea T."/>
            <person name="Shenoy N."/>
            <person name="Sisk P."/>
            <person name="Stolte C."/>
            <person name="Sykes S."/>
            <person name="Yandava C."/>
            <person name="Wortman J."/>
            <person name="Nusbaum C."/>
            <person name="Birren B."/>
        </authorList>
    </citation>
    <scope>NUCLEOTIDE SEQUENCE</scope>
    <source>
        <strain evidence="2">ATCC 64411</strain>
    </source>
</reference>
<feature type="transmembrane region" description="Helical" evidence="1">
    <location>
        <begin position="287"/>
        <end position="308"/>
    </location>
</feature>
<dbReference type="AlphaFoldDB" id="A0A0C4EAL2"/>
<gene>
    <name evidence="2" type="ORF">MAPG_09687</name>
</gene>
<keyword evidence="1" id="KW-0472">Membrane</keyword>
<feature type="transmembrane region" description="Helical" evidence="1">
    <location>
        <begin position="344"/>
        <end position="366"/>
    </location>
</feature>
<proteinExistence type="predicted"/>
<evidence type="ECO:0000313" key="3">
    <source>
        <dbReference type="EnsemblFungi" id="MAPG_09687T0"/>
    </source>
</evidence>
<protein>
    <submittedName>
        <fullName evidence="2 3">Uncharacterized protein</fullName>
    </submittedName>
</protein>
<accession>A0A0C4EAL2</accession>
<dbReference type="OrthoDB" id="5427664at2759"/>
<reference evidence="2" key="2">
    <citation type="submission" date="2010-05" db="EMBL/GenBank/DDBJ databases">
        <title>The Genome Sequence of Magnaporthe poae strain ATCC 64411.</title>
        <authorList>
            <consortium name="The Broad Institute Genome Sequencing Platform"/>
            <consortium name="Broad Institute Genome Sequencing Center for Infectious Disease"/>
            <person name="Ma L.-J."/>
            <person name="Dead R."/>
            <person name="Young S."/>
            <person name="Zeng Q."/>
            <person name="Koehrsen M."/>
            <person name="Alvarado L."/>
            <person name="Berlin A."/>
            <person name="Chapman S.B."/>
            <person name="Chen Z."/>
            <person name="Freedman E."/>
            <person name="Gellesch M."/>
            <person name="Goldberg J."/>
            <person name="Griggs A."/>
            <person name="Gujja S."/>
            <person name="Heilman E.R."/>
            <person name="Heiman D."/>
            <person name="Hepburn T."/>
            <person name="Howarth C."/>
            <person name="Jen D."/>
            <person name="Larson L."/>
            <person name="Mehta T."/>
            <person name="Neiman D."/>
            <person name="Pearson M."/>
            <person name="Roberts A."/>
            <person name="Saif S."/>
            <person name="Shea T."/>
            <person name="Shenoy N."/>
            <person name="Sisk P."/>
            <person name="Stolte C."/>
            <person name="Sykes S."/>
            <person name="Walk T."/>
            <person name="White J."/>
            <person name="Yandava C."/>
            <person name="Haas B."/>
            <person name="Nusbaum C."/>
            <person name="Birren B."/>
        </authorList>
    </citation>
    <scope>NUCLEOTIDE SEQUENCE</scope>
    <source>
        <strain evidence="2">ATCC 64411</strain>
    </source>
</reference>
<name>A0A0C4EAL2_MAGP6</name>
<evidence type="ECO:0000313" key="2">
    <source>
        <dbReference type="EMBL" id="KLU91164.1"/>
    </source>
</evidence>
<keyword evidence="1" id="KW-0812">Transmembrane</keyword>
<dbReference type="EnsemblFungi" id="MAPG_09687T0">
    <property type="protein sequence ID" value="MAPG_09687T0"/>
    <property type="gene ID" value="MAPG_09687"/>
</dbReference>
<keyword evidence="1" id="KW-1133">Transmembrane helix</keyword>
<dbReference type="EMBL" id="GL876976">
    <property type="protein sequence ID" value="KLU91164.1"/>
    <property type="molecule type" value="Genomic_DNA"/>
</dbReference>
<reference evidence="4" key="1">
    <citation type="submission" date="2010-05" db="EMBL/GenBank/DDBJ databases">
        <title>The genome sequence of Magnaporthe poae strain ATCC 64411.</title>
        <authorList>
            <person name="Ma L.-J."/>
            <person name="Dead R."/>
            <person name="Young S."/>
            <person name="Zeng Q."/>
            <person name="Koehrsen M."/>
            <person name="Alvarado L."/>
            <person name="Berlin A."/>
            <person name="Chapman S.B."/>
            <person name="Chen Z."/>
            <person name="Freedman E."/>
            <person name="Gellesch M."/>
            <person name="Goldberg J."/>
            <person name="Griggs A."/>
            <person name="Gujja S."/>
            <person name="Heilman E.R."/>
            <person name="Heiman D."/>
            <person name="Hepburn T."/>
            <person name="Howarth C."/>
            <person name="Jen D."/>
            <person name="Larson L."/>
            <person name="Mehta T."/>
            <person name="Neiman D."/>
            <person name="Pearson M."/>
            <person name="Roberts A."/>
            <person name="Saif S."/>
            <person name="Shea T."/>
            <person name="Shenoy N."/>
            <person name="Sisk P."/>
            <person name="Stolte C."/>
            <person name="Sykes S."/>
            <person name="Walk T."/>
            <person name="White J."/>
            <person name="Yandava C."/>
            <person name="Haas B."/>
            <person name="Nusbaum C."/>
            <person name="Birren B."/>
        </authorList>
    </citation>
    <scope>NUCLEOTIDE SEQUENCE [LARGE SCALE GENOMIC DNA]</scope>
    <source>
        <strain evidence="4">ATCC 64411 / 73-15</strain>
    </source>
</reference>
<evidence type="ECO:0000256" key="1">
    <source>
        <dbReference type="SAM" id="Phobius"/>
    </source>
</evidence>
<keyword evidence="4" id="KW-1185">Reference proteome</keyword>
<feature type="transmembrane region" description="Helical" evidence="1">
    <location>
        <begin position="12"/>
        <end position="33"/>
    </location>
</feature>